<evidence type="ECO:0000313" key="3">
    <source>
        <dbReference type="EMBL" id="EAI8858895.1"/>
    </source>
</evidence>
<reference evidence="3 4" key="1">
    <citation type="submission" date="2018-06" db="EMBL/GenBank/DDBJ databases">
        <authorList>
            <consortium name="PulseNet: The National Subtyping Network for Foodborne Disease Surveillance"/>
            <person name="Tarr C.L."/>
            <person name="Trees E."/>
            <person name="Katz L.S."/>
            <person name="Carleton-Romer H.A."/>
            <person name="Stroika S."/>
            <person name="Kucerova Z."/>
            <person name="Roache K.F."/>
            <person name="Sabol A.L."/>
            <person name="Besser J."/>
            <person name="Gerner-Smidt P."/>
        </authorList>
    </citation>
    <scope>NUCLEOTIDE SEQUENCE [LARGE SCALE GENOMIC DNA]</scope>
    <source>
        <strain evidence="3 4">PNUSAC001503</strain>
    </source>
</reference>
<dbReference type="InterPro" id="IPR011059">
    <property type="entry name" value="Metal-dep_hydrolase_composite"/>
</dbReference>
<keyword evidence="1 3" id="KW-0378">Hydrolase</keyword>
<protein>
    <submittedName>
        <fullName evidence="3">Metal-dependent hydrolase</fullName>
    </submittedName>
</protein>
<dbReference type="SUPFAM" id="SSF51338">
    <property type="entry name" value="Composite domain of metallo-dependent hydrolases"/>
    <property type="match status" value="1"/>
</dbReference>
<dbReference type="InterPro" id="IPR032466">
    <property type="entry name" value="Metal_Hydrolase"/>
</dbReference>
<dbReference type="PANTHER" id="PTHR43794:SF11">
    <property type="entry name" value="AMIDOHYDROLASE-RELATED DOMAIN-CONTAINING PROTEIN"/>
    <property type="match status" value="1"/>
</dbReference>
<dbReference type="GeneID" id="61065321"/>
<feature type="domain" description="Amidohydrolase-related" evidence="2">
    <location>
        <begin position="55"/>
        <end position="402"/>
    </location>
</feature>
<proteinExistence type="predicted"/>
<dbReference type="EMBL" id="AABTCC010000007">
    <property type="protein sequence ID" value="EAI8858895.1"/>
    <property type="molecule type" value="Genomic_DNA"/>
</dbReference>
<dbReference type="Gene3D" id="3.20.20.140">
    <property type="entry name" value="Metal-dependent hydrolases"/>
    <property type="match status" value="1"/>
</dbReference>
<dbReference type="InterPro" id="IPR006680">
    <property type="entry name" value="Amidohydro-rel"/>
</dbReference>
<sequence length="406" mass="46075">MKIIKAKYILTCNDNFDILEDSAIAFDEHIKQISSFDNLIKIYPDAQIMDFKDDIAMPAFINPHVHLEFSSNVSSLDYGDFIVWLKSVIKTRDNLSEQAKNKIIKNAITTMLKSGISTIGEISSFGNEAEICADSGARFIFFNEILGSNSENLSDNWDKFITKFNNSLKFKSDKFIPAVSIHSPYSTHPKLAKRVLDLARQNNLLVSTHFLESEHEKRWLENGDGEFKIWLGNFSKDVKPFYTPKSFLNYFDGIRTLFTHCVFADEYFEYFDKNLHCITTCPVSNRLLSNKLNLKKVFDSNISLNIATDGLSSNISLNFFDELRAALFTHSDFDLLELSKILLFSSTNAVAKSLGLELGVIKSGKIADISIIKGISVNSKEQLVLEILLHTKFVKKLYIKGNECLF</sequence>
<keyword evidence="4" id="KW-1185">Reference proteome</keyword>
<organism evidence="3 4">
    <name type="scientific">Campylobacter fetus</name>
    <dbReference type="NCBI Taxonomy" id="196"/>
    <lineage>
        <taxon>Bacteria</taxon>
        <taxon>Pseudomonadati</taxon>
        <taxon>Campylobacterota</taxon>
        <taxon>Epsilonproteobacteria</taxon>
        <taxon>Campylobacterales</taxon>
        <taxon>Campylobacteraceae</taxon>
        <taxon>Campylobacter</taxon>
    </lineage>
</organism>
<name>A0A5L8JRE0_CAMFE</name>
<dbReference type="Gene3D" id="2.30.40.10">
    <property type="entry name" value="Urease, subunit C, domain 1"/>
    <property type="match status" value="1"/>
</dbReference>
<dbReference type="Proteomes" id="UP000535509">
    <property type="component" value="Unassembled WGS sequence"/>
</dbReference>
<dbReference type="NCBIfam" id="NF006269">
    <property type="entry name" value="PRK08418.1"/>
    <property type="match status" value="1"/>
</dbReference>
<dbReference type="InterPro" id="IPR050287">
    <property type="entry name" value="MTA/SAH_deaminase"/>
</dbReference>
<dbReference type="AlphaFoldDB" id="A0A5L8JRE0"/>
<dbReference type="PANTHER" id="PTHR43794">
    <property type="entry name" value="AMINOHYDROLASE SSNA-RELATED"/>
    <property type="match status" value="1"/>
</dbReference>
<dbReference type="Pfam" id="PF01979">
    <property type="entry name" value="Amidohydro_1"/>
    <property type="match status" value="1"/>
</dbReference>
<dbReference type="RefSeq" id="WP_002850503.1">
    <property type="nucleotide sequence ID" value="NZ_AACCWR020000009.1"/>
</dbReference>
<gene>
    <name evidence="3" type="ORF">CX802_03400</name>
</gene>
<accession>A0A5L8JRE0</accession>
<evidence type="ECO:0000313" key="4">
    <source>
        <dbReference type="Proteomes" id="UP000535509"/>
    </source>
</evidence>
<dbReference type="GO" id="GO:0016810">
    <property type="term" value="F:hydrolase activity, acting on carbon-nitrogen (but not peptide) bonds"/>
    <property type="evidence" value="ECO:0007669"/>
    <property type="project" value="InterPro"/>
</dbReference>
<dbReference type="OMA" id="CNEKCEV"/>
<dbReference type="SUPFAM" id="SSF51556">
    <property type="entry name" value="Metallo-dependent hydrolases"/>
    <property type="match status" value="1"/>
</dbReference>
<evidence type="ECO:0000256" key="1">
    <source>
        <dbReference type="ARBA" id="ARBA00022801"/>
    </source>
</evidence>
<comment type="caution">
    <text evidence="3">The sequence shown here is derived from an EMBL/GenBank/DDBJ whole genome shotgun (WGS) entry which is preliminary data.</text>
</comment>
<evidence type="ECO:0000259" key="2">
    <source>
        <dbReference type="Pfam" id="PF01979"/>
    </source>
</evidence>